<evidence type="ECO:0000313" key="3">
    <source>
        <dbReference type="EMBL" id="GAB0131584.1"/>
    </source>
</evidence>
<dbReference type="Pfam" id="PF02230">
    <property type="entry name" value="Abhydrolase_2"/>
    <property type="match status" value="2"/>
</dbReference>
<proteinExistence type="inferred from homology"/>
<dbReference type="InterPro" id="IPR050565">
    <property type="entry name" value="LYPA1-2/EST-like"/>
</dbReference>
<comment type="similarity">
    <text evidence="1">Belongs to the AB hydrolase superfamily. AB hydrolase 2 family.</text>
</comment>
<dbReference type="SUPFAM" id="SSF53474">
    <property type="entry name" value="alpha/beta-Hydrolases"/>
    <property type="match status" value="1"/>
</dbReference>
<dbReference type="InterPro" id="IPR029058">
    <property type="entry name" value="AB_hydrolase_fold"/>
</dbReference>
<dbReference type="InterPro" id="IPR003140">
    <property type="entry name" value="PLipase/COase/thioEstase"/>
</dbReference>
<name>A0ABQ0CDQ6_9HYPO</name>
<evidence type="ECO:0000259" key="2">
    <source>
        <dbReference type="Pfam" id="PF02230"/>
    </source>
</evidence>
<organism evidence="3 4">
    <name type="scientific">Epichloe bromicola</name>
    <dbReference type="NCBI Taxonomy" id="79588"/>
    <lineage>
        <taxon>Eukaryota</taxon>
        <taxon>Fungi</taxon>
        <taxon>Dikarya</taxon>
        <taxon>Ascomycota</taxon>
        <taxon>Pezizomycotina</taxon>
        <taxon>Sordariomycetes</taxon>
        <taxon>Hypocreomycetidae</taxon>
        <taxon>Hypocreales</taxon>
        <taxon>Clavicipitaceae</taxon>
        <taxon>Epichloe</taxon>
    </lineage>
</organism>
<protein>
    <recommendedName>
        <fullName evidence="2">Phospholipase/carboxylesterase/thioesterase domain-containing protein</fullName>
    </recommendedName>
</protein>
<feature type="domain" description="Phospholipase/carboxylesterase/thioesterase" evidence="2">
    <location>
        <begin position="173"/>
        <end position="328"/>
    </location>
</feature>
<keyword evidence="4" id="KW-1185">Reference proteome</keyword>
<dbReference type="PANTHER" id="PTHR10655:SF63">
    <property type="entry name" value="PHOSPHOLIPASE_CARBOXYLESTERASE_THIOESTERASE DOMAIN-CONTAINING PROTEIN"/>
    <property type="match status" value="1"/>
</dbReference>
<dbReference type="Gene3D" id="3.40.50.1820">
    <property type="entry name" value="alpha/beta hydrolase"/>
    <property type="match status" value="1"/>
</dbReference>
<dbReference type="PANTHER" id="PTHR10655">
    <property type="entry name" value="LYSOPHOSPHOLIPASE-RELATED"/>
    <property type="match status" value="1"/>
</dbReference>
<feature type="domain" description="Phospholipase/carboxylesterase/thioesterase" evidence="2">
    <location>
        <begin position="377"/>
        <end position="441"/>
    </location>
</feature>
<accession>A0ABQ0CDQ6</accession>
<dbReference type="EMBL" id="BAAFGZ010000001">
    <property type="protein sequence ID" value="GAB0131584.1"/>
    <property type="molecule type" value="Genomic_DNA"/>
</dbReference>
<gene>
    <name evidence="3" type="primary">g48</name>
    <name evidence="3" type="ORF">EsDP_00000048</name>
</gene>
<dbReference type="Proteomes" id="UP001562357">
    <property type="component" value="Unassembled WGS sequence"/>
</dbReference>
<sequence>MPDGKRVDVMCCTSTWYHVTGGPSQGTQYNLVIQSPKRYDSHGISAHHYVGELDEKDQKKLKASAQKIPLQRCQEWTVGVLGDLERKGLVATGTTQYWFDQVEPSPYSTDGYHGIPEEAASAMGTMQAPEWIWDEVRGEHRYWDAAAGRWVWASEVGQYSSSITTLAAGEPLYVVEPRVPHSHTLILLHGLGSNGKKFGTELLETGLTSSGHRLTELLPGARFVFPTSKRRRSTAFGRSMLTQWFDIVRLADPSYRKERQLDGLAESAREILEIIADELKKVQPQNLIIGGLSQGCAMSLAVLLSLEHSIGGYIGMSGYLTYQDDLESVIKDEVDSDNYFAHPSEPQDPTAEASAVKVQALERDILDLNSLDCPSQEKTAYQTPVFLGHGKADEKVPCALGEGAARVLRDAGYQVEWKCYENQGHWYRIPDEIDDICDFIAFKVGWEVVVKPTT</sequence>
<evidence type="ECO:0000313" key="4">
    <source>
        <dbReference type="Proteomes" id="UP001562357"/>
    </source>
</evidence>
<reference evidence="4" key="1">
    <citation type="submission" date="2024-06" db="EMBL/GenBank/DDBJ databases">
        <title>Draft Genome Sequences of Epichloe bromicola Strains Isolated from Elymus ciliaris.</title>
        <authorList>
            <consortium name="Epichloe bromicola genome sequencing consortium"/>
            <person name="Miura A."/>
            <person name="Imano S."/>
            <person name="Ashida A."/>
            <person name="Sato I."/>
            <person name="Chiba S."/>
            <person name="Tanaka A."/>
            <person name="Camagna M."/>
            <person name="Takemoto D."/>
        </authorList>
    </citation>
    <scope>NUCLEOTIDE SEQUENCE [LARGE SCALE GENOMIC DNA]</scope>
    <source>
        <strain evidence="4">DP</strain>
    </source>
</reference>
<evidence type="ECO:0000256" key="1">
    <source>
        <dbReference type="ARBA" id="ARBA00006499"/>
    </source>
</evidence>
<comment type="caution">
    <text evidence="3">The sequence shown here is derived from an EMBL/GenBank/DDBJ whole genome shotgun (WGS) entry which is preliminary data.</text>
</comment>